<dbReference type="EMBL" id="JWIN03000006">
    <property type="protein sequence ID" value="KAB1278210.1"/>
    <property type="molecule type" value="Genomic_DNA"/>
</dbReference>
<evidence type="ECO:0000256" key="4">
    <source>
        <dbReference type="ARBA" id="ARBA00022737"/>
    </source>
</evidence>
<feature type="zinc finger region" description="C3H1-type" evidence="10">
    <location>
        <begin position="604"/>
        <end position="629"/>
    </location>
</feature>
<dbReference type="GO" id="GO:0005737">
    <property type="term" value="C:cytoplasm"/>
    <property type="evidence" value="ECO:0007669"/>
    <property type="project" value="TreeGrafter"/>
</dbReference>
<evidence type="ECO:0000313" key="15">
    <source>
        <dbReference type="Proteomes" id="UP000299084"/>
    </source>
</evidence>
<evidence type="ECO:0000256" key="11">
    <source>
        <dbReference type="RuleBase" id="RU369058"/>
    </source>
</evidence>
<dbReference type="GO" id="GO:0008270">
    <property type="term" value="F:zinc ion binding"/>
    <property type="evidence" value="ECO:0007669"/>
    <property type="project" value="UniProtKB-KW"/>
</dbReference>
<keyword evidence="11" id="KW-0694">RNA-binding</keyword>
<dbReference type="PROSITE" id="PS50103">
    <property type="entry name" value="ZF_C3H1"/>
    <property type="match status" value="1"/>
</dbReference>
<sequence length="691" mass="77461">MNGSPDEELPDYIMVMVANKKSQDQMTEDLSLFLGNNTIRFTVCLKSSDTNIFESNVPSSKSGFSRGDERRHEAAVPPLAVSSTRPEKRDSRVSTSSQEQKATNVRQTYDDGAATRLMSTVKPLREPAPSEDVIDIKPEPDDLIDEDLNFVQENPLSQKKPTVTLTYGSSRPSIEIYRPPASRNAESSAHLNRLQFQQQQNSIHAAKQLDMQNSRVYETGRLCEPEVLNNLEETYSPFFRNNSEKMSIERKLPVVSSVVKVKKLNHDGEEEEEDDDCGSRTGSISSSVSVPAKPERRPSLPPSKQANKNLILKAISEAQESVTKTTNYSTVDLGSVTSSSCSLNELDNISRLLRKISTDINEIKGMKAAILTMEANVFDLNVRVLQNEAKISSLEVKMNEYSALASECNRQFEGLQEEDFESQSRTTDVKIIGFLRNIEKGTQQKQLLSRLQIDPVMAETLQISQDYYDMESMVHADTRSFILKKPKLSEEIVVAPNQESGMKTADTLRVLTGHLMQTRDLVQPDKPASPKFIVTLDGVPSPPGYMSDQEEDMSFEGMRPAHHSAASHEGLAGLLHPQQWRLLSRQLEDPDAEMSELSVAQKPEKLLERCKYWPACKNGDECAYHHPISPCKAFPNCKFAEKCLFVHPNCKYDAKCTKPDCPFTHMSRRIPVLSPKPVNDTQSYLAEDYGV</sequence>
<dbReference type="FunFam" id="4.10.1000.30:FF:000001">
    <property type="entry name" value="Zinc finger CCCH domain-containing protein 14"/>
    <property type="match status" value="1"/>
</dbReference>
<dbReference type="AlphaFoldDB" id="A0A5N4E4I8"/>
<dbReference type="Gene3D" id="4.10.1000.30">
    <property type="match status" value="1"/>
</dbReference>
<dbReference type="GO" id="GO:0008143">
    <property type="term" value="F:poly(A) binding"/>
    <property type="evidence" value="ECO:0007669"/>
    <property type="project" value="UniProtKB-UniRule"/>
</dbReference>
<dbReference type="PANTHER" id="PTHR14738">
    <property type="entry name" value="ZINC FINGER CCCH DOMAIN-CONTAINING PROTEIN 14"/>
    <property type="match status" value="1"/>
</dbReference>
<organism evidence="14 15">
    <name type="scientific">Camelus dromedarius</name>
    <name type="common">Dromedary</name>
    <name type="synonym">Arabian camel</name>
    <dbReference type="NCBI Taxonomy" id="9838"/>
    <lineage>
        <taxon>Eukaryota</taxon>
        <taxon>Metazoa</taxon>
        <taxon>Chordata</taxon>
        <taxon>Craniata</taxon>
        <taxon>Vertebrata</taxon>
        <taxon>Euteleostomi</taxon>
        <taxon>Mammalia</taxon>
        <taxon>Eutheria</taxon>
        <taxon>Laurasiatheria</taxon>
        <taxon>Artiodactyla</taxon>
        <taxon>Tylopoda</taxon>
        <taxon>Camelidae</taxon>
        <taxon>Camelus</taxon>
    </lineage>
</organism>
<dbReference type="STRING" id="9838.ENSCDRP00005004777"/>
<feature type="compositionally biased region" description="Polar residues" evidence="12">
    <location>
        <begin position="93"/>
        <end position="105"/>
    </location>
</feature>
<keyword evidence="4 11" id="KW-0677">Repeat</keyword>
<feature type="region of interest" description="Disordered" evidence="12">
    <location>
        <begin position="55"/>
        <end position="105"/>
    </location>
</feature>
<gene>
    <name evidence="14" type="ORF">Cadr_000006329</name>
</gene>
<dbReference type="InterPro" id="IPR000571">
    <property type="entry name" value="Znf_CCCH"/>
</dbReference>
<dbReference type="Proteomes" id="UP000299084">
    <property type="component" value="Unassembled WGS sequence"/>
</dbReference>
<dbReference type="PANTHER" id="PTHR14738:SF29">
    <property type="entry name" value="ZINC FINGER CCCH DOMAIN-CONTAINING PROTEIN 14"/>
    <property type="match status" value="1"/>
</dbReference>
<keyword evidence="7 11" id="KW-0539">Nucleus</keyword>
<name>A0A5N4E4I8_CAMDR</name>
<evidence type="ECO:0000256" key="6">
    <source>
        <dbReference type="ARBA" id="ARBA00022833"/>
    </source>
</evidence>
<evidence type="ECO:0000256" key="3">
    <source>
        <dbReference type="ARBA" id="ARBA00022723"/>
    </source>
</evidence>
<evidence type="ECO:0000256" key="2">
    <source>
        <dbReference type="ARBA" id="ARBA00015071"/>
    </source>
</evidence>
<keyword evidence="3 10" id="KW-0479">Metal-binding</keyword>
<dbReference type="InterPro" id="IPR040366">
    <property type="entry name" value="Nab2/ZC3H14"/>
</dbReference>
<evidence type="ECO:0000256" key="1">
    <source>
        <dbReference type="ARBA" id="ARBA00008423"/>
    </source>
</evidence>
<proteinExistence type="inferred from homology"/>
<evidence type="ECO:0000259" key="13">
    <source>
        <dbReference type="PROSITE" id="PS50103"/>
    </source>
</evidence>
<accession>A0A5N4E4I8</accession>
<evidence type="ECO:0000256" key="7">
    <source>
        <dbReference type="ARBA" id="ARBA00023242"/>
    </source>
</evidence>
<evidence type="ECO:0000256" key="10">
    <source>
        <dbReference type="PROSITE-ProRule" id="PRU00723"/>
    </source>
</evidence>
<keyword evidence="6 10" id="KW-0862">Zinc</keyword>
<dbReference type="GO" id="GO:0043488">
    <property type="term" value="P:regulation of mRNA stability"/>
    <property type="evidence" value="ECO:0007669"/>
    <property type="project" value="UniProtKB-UniRule"/>
</dbReference>
<reference evidence="14 15" key="1">
    <citation type="journal article" date="2019" name="Mol. Ecol. Resour.">
        <title>Improving Illumina assemblies with Hi-C and long reads: an example with the North African dromedary.</title>
        <authorList>
            <person name="Elbers J.P."/>
            <person name="Rogers M.F."/>
            <person name="Perelman P.L."/>
            <person name="Proskuryakova A.A."/>
            <person name="Serdyukova N.A."/>
            <person name="Johnson W.E."/>
            <person name="Horin P."/>
            <person name="Corander J."/>
            <person name="Murphy D."/>
            <person name="Burger P.A."/>
        </authorList>
    </citation>
    <scope>NUCLEOTIDE SEQUENCE [LARGE SCALE GENOMIC DNA]</scope>
    <source>
        <strain evidence="14">Drom800</strain>
        <tissue evidence="14">Blood</tissue>
    </source>
</reference>
<protein>
    <recommendedName>
        <fullName evidence="2 11">Zinc finger CCCH domain-containing protein 14</fullName>
    </recommendedName>
</protein>
<dbReference type="Pfam" id="PF14608">
    <property type="entry name" value="zf-CCCH_2"/>
    <property type="match status" value="3"/>
</dbReference>
<comment type="similarity">
    <text evidence="1 11">Belongs to the ZC3H14 family.</text>
</comment>
<evidence type="ECO:0000256" key="9">
    <source>
        <dbReference type="ARBA" id="ARBA00062976"/>
    </source>
</evidence>
<evidence type="ECO:0000256" key="5">
    <source>
        <dbReference type="ARBA" id="ARBA00022771"/>
    </source>
</evidence>
<evidence type="ECO:0000256" key="8">
    <source>
        <dbReference type="ARBA" id="ARBA00059881"/>
    </source>
</evidence>
<comment type="function">
    <text evidence="8">RNA-binding protein involved in the biogenesis of circular RNAs (circRNAs), which are produced by back-splicing circularization of pre-mRNAs. Acts by binding to both exon-intron boundary and 3'-UTR of pre-mRNAs to promote circRNA biogenesis through dimerization and the association with the spliceosome. Required for spermatogenesis via involvement in circRNA biogenesis. Regulates the pre-mRNA processing of ATP5MC1; preventing its degradation. Also binds the poly(A) tail of mRNAs; controlling poly(A) length in neuronal cells.</text>
</comment>
<comment type="subcellular location">
    <subcellularLocation>
        <location evidence="11">Nucleus speckle</location>
    </subcellularLocation>
</comment>
<evidence type="ECO:0000256" key="12">
    <source>
        <dbReference type="SAM" id="MobiDB-lite"/>
    </source>
</evidence>
<comment type="subunit">
    <text evidence="9">Homodimer; facilitating circular RNAs (circRNAs) formation. Associates with the spliceosome. Interacts with HOOK2. Interacts with ZFC3H1 in a RNase-sensitive manner.</text>
</comment>
<feature type="domain" description="C3H1-type" evidence="13">
    <location>
        <begin position="604"/>
        <end position="629"/>
    </location>
</feature>
<keyword evidence="5 10" id="KW-0863">Zinc-finger</keyword>
<evidence type="ECO:0000313" key="14">
    <source>
        <dbReference type="EMBL" id="KAB1278210.1"/>
    </source>
</evidence>
<feature type="region of interest" description="Disordered" evidence="12">
    <location>
        <begin position="265"/>
        <end position="306"/>
    </location>
</feature>
<dbReference type="GO" id="GO:0016607">
    <property type="term" value="C:nuclear speck"/>
    <property type="evidence" value="ECO:0007669"/>
    <property type="project" value="UniProtKB-SubCell"/>
</dbReference>
<keyword evidence="15" id="KW-1185">Reference proteome</keyword>
<comment type="caution">
    <text evidence="14">The sequence shown here is derived from an EMBL/GenBank/DDBJ whole genome shotgun (WGS) entry which is preliminary data.</text>
</comment>